<comment type="caution">
    <text evidence="2">The sequence shown here is derived from an EMBL/GenBank/DDBJ whole genome shotgun (WGS) entry which is preliminary data.</text>
</comment>
<dbReference type="EMBL" id="JAFCNB010000007">
    <property type="protein sequence ID" value="MBP2705189.1"/>
    <property type="molecule type" value="Genomic_DNA"/>
</dbReference>
<evidence type="ECO:0000256" key="1">
    <source>
        <dbReference type="SAM" id="SignalP"/>
    </source>
</evidence>
<evidence type="ECO:0000313" key="3">
    <source>
        <dbReference type="Proteomes" id="UP000674234"/>
    </source>
</evidence>
<evidence type="ECO:0000313" key="2">
    <source>
        <dbReference type="EMBL" id="MBP2705189.1"/>
    </source>
</evidence>
<proteinExistence type="predicted"/>
<accession>A0A940WQP2</accession>
<dbReference type="AlphaFoldDB" id="A0A940WQP2"/>
<name>A0A940WQP2_9ACTN</name>
<dbReference type="Proteomes" id="UP000674234">
    <property type="component" value="Unassembled WGS sequence"/>
</dbReference>
<dbReference type="RefSeq" id="WP_210156482.1">
    <property type="nucleotide sequence ID" value="NZ_JAFCNB010000007.1"/>
</dbReference>
<feature type="signal peptide" evidence="1">
    <location>
        <begin position="1"/>
        <end position="32"/>
    </location>
</feature>
<keyword evidence="1" id="KW-0732">Signal</keyword>
<gene>
    <name evidence="2" type="ORF">JOL79_15340</name>
</gene>
<reference evidence="2" key="1">
    <citation type="submission" date="2021-02" db="EMBL/GenBank/DDBJ databases">
        <title>Draft genome sequence of Microbispora sp. RL4-1S isolated from rice leaves in Thailand.</title>
        <authorList>
            <person name="Muangham S."/>
            <person name="Duangmal K."/>
        </authorList>
    </citation>
    <scope>NUCLEOTIDE SEQUENCE</scope>
    <source>
        <strain evidence="2">RL4-1S</strain>
    </source>
</reference>
<organism evidence="2 3">
    <name type="scientific">Microbispora oryzae</name>
    <dbReference type="NCBI Taxonomy" id="2806554"/>
    <lineage>
        <taxon>Bacteria</taxon>
        <taxon>Bacillati</taxon>
        <taxon>Actinomycetota</taxon>
        <taxon>Actinomycetes</taxon>
        <taxon>Streptosporangiales</taxon>
        <taxon>Streptosporangiaceae</taxon>
        <taxon>Microbispora</taxon>
    </lineage>
</organism>
<sequence>MRKSLRLALAAATGAAVLVSGEAITLASSANATVSAAARAAAATFGSIDFSDKFIPPTGSDKIPFKVHLNNAYVDKDKPAKVTVRFLKVDETEASAHTADVTQLGSVTTVPTDGKADVSGSIPVSSGDKPGDWKYQVGVTQGDAPSTTTPTYTGWVTLAVAKATRVTGANVDPDPVYLKSGKEVDVYAAFKLERGGADGEEKITDVRLESRDSDDYYALTTGLEADDSYHDSTAFDYSTSAGSWQLKIGVSRGTKKYSFVSNFEVKKSSSKSKSKITLYASPTKVKKGKTTKLYGKVYRGSKAWSKKILKLYFKKKGTSKWKFVGYVGATSTGKYAKTVKPKYDGYWRTTAAATSATYGSLSNIKFVDVK</sequence>
<keyword evidence="3" id="KW-1185">Reference proteome</keyword>
<protein>
    <submittedName>
        <fullName evidence="2">Uncharacterized protein</fullName>
    </submittedName>
</protein>
<feature type="chain" id="PRO_5037659152" evidence="1">
    <location>
        <begin position="33"/>
        <end position="370"/>
    </location>
</feature>